<name>A0A368L811_9BURK</name>
<accession>A0A368L811</accession>
<dbReference type="RefSeq" id="WP_147266959.1">
    <property type="nucleotide sequence ID" value="NZ_QPGB01000001.1"/>
</dbReference>
<evidence type="ECO:0000313" key="1">
    <source>
        <dbReference type="EMBL" id="RCS59793.1"/>
    </source>
</evidence>
<evidence type="ECO:0000313" key="2">
    <source>
        <dbReference type="Proteomes" id="UP000252357"/>
    </source>
</evidence>
<organism evidence="1 2">
    <name type="scientific">Parvibium lacunae</name>
    <dbReference type="NCBI Taxonomy" id="1888893"/>
    <lineage>
        <taxon>Bacteria</taxon>
        <taxon>Pseudomonadati</taxon>
        <taxon>Pseudomonadota</taxon>
        <taxon>Betaproteobacteria</taxon>
        <taxon>Burkholderiales</taxon>
        <taxon>Alcaligenaceae</taxon>
        <taxon>Parvibium</taxon>
    </lineage>
</organism>
<keyword evidence="2" id="KW-1185">Reference proteome</keyword>
<protein>
    <submittedName>
        <fullName evidence="1">Uncharacterized protein</fullName>
    </submittedName>
</protein>
<dbReference type="Proteomes" id="UP000252357">
    <property type="component" value="Unassembled WGS sequence"/>
</dbReference>
<dbReference type="EMBL" id="QPGB01000001">
    <property type="protein sequence ID" value="RCS59793.1"/>
    <property type="molecule type" value="Genomic_DNA"/>
</dbReference>
<gene>
    <name evidence="1" type="ORF">DU000_03565</name>
</gene>
<dbReference type="AlphaFoldDB" id="A0A368L811"/>
<comment type="caution">
    <text evidence="1">The sequence shown here is derived from an EMBL/GenBank/DDBJ whole genome shotgun (WGS) entry which is preliminary data.</text>
</comment>
<reference evidence="1 2" key="1">
    <citation type="journal article" date="2018" name="Int. J. Syst. Evol. Microbiol.">
        <title>Parvibium lacunae gen. nov., sp. nov., a new member of the family Alcaligenaceae isolated from a freshwater pond.</title>
        <authorList>
            <person name="Chen W.M."/>
            <person name="Xie P.B."/>
            <person name="Hsu M.Y."/>
            <person name="Sheu S.Y."/>
        </authorList>
    </citation>
    <scope>NUCLEOTIDE SEQUENCE [LARGE SCALE GENOMIC DNA]</scope>
    <source>
        <strain evidence="1 2">KMB9</strain>
    </source>
</reference>
<sequence length="328" mass="35924">MCVAPLPLRHTSLATRLSPALSTTLRTTPRAVTSKPLQDAGVAALAQQARANQAYQHLHAQLPGQGPFGWPLGVVNEILSDSVYQHPACLLSFLAPILETYHQQHALTAIYLVAPPSWIEQVERIGQVEASALPGGTQTWLSCLHLISSSQPAQHKSWRLGIQKNDAHPTQRTVVICVLPPSHGADTLAQMKYWLDQAQPQTLFFCVRPQQAASHASPAAIRTTLTLTDADEGPVLIWQCIKRRSLVQLAPILIPLPACTPTSAAALALGPFNAMSSQRRINQNQRQTRLCLPQQTRIRHHQPLPIAPTRALPLGRIPHLSRTWRVAA</sequence>
<proteinExistence type="predicted"/>